<accession>A0A0V0HU00</accession>
<organism evidence="1">
    <name type="scientific">Solanum chacoense</name>
    <name type="common">Chaco potato</name>
    <dbReference type="NCBI Taxonomy" id="4108"/>
    <lineage>
        <taxon>Eukaryota</taxon>
        <taxon>Viridiplantae</taxon>
        <taxon>Streptophyta</taxon>
        <taxon>Embryophyta</taxon>
        <taxon>Tracheophyta</taxon>
        <taxon>Spermatophyta</taxon>
        <taxon>Magnoliopsida</taxon>
        <taxon>eudicotyledons</taxon>
        <taxon>Gunneridae</taxon>
        <taxon>Pentapetalae</taxon>
        <taxon>asterids</taxon>
        <taxon>lamiids</taxon>
        <taxon>Solanales</taxon>
        <taxon>Solanaceae</taxon>
        <taxon>Solanoideae</taxon>
        <taxon>Solaneae</taxon>
        <taxon>Solanum</taxon>
    </lineage>
</organism>
<evidence type="ECO:0000313" key="1">
    <source>
        <dbReference type="EMBL" id="JAP23810.1"/>
    </source>
</evidence>
<reference evidence="1" key="1">
    <citation type="submission" date="2015-12" db="EMBL/GenBank/DDBJ databases">
        <title>Gene expression during late stages of embryo sac development: a critical building block for successful pollen-pistil interactions.</title>
        <authorList>
            <person name="Liu Y."/>
            <person name="Joly V."/>
            <person name="Sabar M."/>
            <person name="Matton D.P."/>
        </authorList>
    </citation>
    <scope>NUCLEOTIDE SEQUENCE</scope>
</reference>
<feature type="non-terminal residue" evidence="1">
    <location>
        <position position="75"/>
    </location>
</feature>
<name>A0A0V0HU00_SOLCH</name>
<protein>
    <submittedName>
        <fullName evidence="1">Putative ovule protein</fullName>
    </submittedName>
</protein>
<dbReference type="AlphaFoldDB" id="A0A0V0HU00"/>
<sequence length="75" mass="8694">MIYKEKPTGAEQKTFYFGVTNKGNTPFIVLEGKENFSWMQVEEMLHSILTRKIQDLTSKITKLQEYIPSCGLVTY</sequence>
<proteinExistence type="predicted"/>
<dbReference type="EMBL" id="GEDG01015073">
    <property type="protein sequence ID" value="JAP23810.1"/>
    <property type="molecule type" value="Transcribed_RNA"/>
</dbReference>